<protein>
    <submittedName>
        <fullName evidence="2">Uncharacterized protein</fullName>
    </submittedName>
</protein>
<evidence type="ECO:0000313" key="3">
    <source>
        <dbReference type="Proteomes" id="UP001497516"/>
    </source>
</evidence>
<sequence length="81" mass="9226">MRYLQKIKLVSNQQSRRSNQARSRSSGASRKIPELPRPLRRRLGSPPSFDRSLPNLTAKKKKKKKVSESPAAALIGFRRLV</sequence>
<accession>A0AAV2FZZ7</accession>
<evidence type="ECO:0000256" key="1">
    <source>
        <dbReference type="SAM" id="MobiDB-lite"/>
    </source>
</evidence>
<dbReference type="Proteomes" id="UP001497516">
    <property type="component" value="Chromosome 7"/>
</dbReference>
<feature type="region of interest" description="Disordered" evidence="1">
    <location>
        <begin position="1"/>
        <end position="70"/>
    </location>
</feature>
<keyword evidence="3" id="KW-1185">Reference proteome</keyword>
<name>A0AAV2FZZ7_9ROSI</name>
<proteinExistence type="predicted"/>
<gene>
    <name evidence="2" type="ORF">LTRI10_LOCUS43843</name>
</gene>
<organism evidence="2 3">
    <name type="scientific">Linum trigynum</name>
    <dbReference type="NCBI Taxonomy" id="586398"/>
    <lineage>
        <taxon>Eukaryota</taxon>
        <taxon>Viridiplantae</taxon>
        <taxon>Streptophyta</taxon>
        <taxon>Embryophyta</taxon>
        <taxon>Tracheophyta</taxon>
        <taxon>Spermatophyta</taxon>
        <taxon>Magnoliopsida</taxon>
        <taxon>eudicotyledons</taxon>
        <taxon>Gunneridae</taxon>
        <taxon>Pentapetalae</taxon>
        <taxon>rosids</taxon>
        <taxon>fabids</taxon>
        <taxon>Malpighiales</taxon>
        <taxon>Linaceae</taxon>
        <taxon>Linum</taxon>
    </lineage>
</organism>
<feature type="compositionally biased region" description="Low complexity" evidence="1">
    <location>
        <begin position="11"/>
        <end position="30"/>
    </location>
</feature>
<evidence type="ECO:0000313" key="2">
    <source>
        <dbReference type="EMBL" id="CAL1403949.1"/>
    </source>
</evidence>
<dbReference type="EMBL" id="OZ034820">
    <property type="protein sequence ID" value="CAL1403949.1"/>
    <property type="molecule type" value="Genomic_DNA"/>
</dbReference>
<reference evidence="2 3" key="1">
    <citation type="submission" date="2024-04" db="EMBL/GenBank/DDBJ databases">
        <authorList>
            <person name="Fracassetti M."/>
        </authorList>
    </citation>
    <scope>NUCLEOTIDE SEQUENCE [LARGE SCALE GENOMIC DNA]</scope>
</reference>
<dbReference type="AlphaFoldDB" id="A0AAV2FZZ7"/>